<keyword evidence="4" id="KW-1185">Reference proteome</keyword>
<feature type="region of interest" description="Disordered" evidence="2">
    <location>
        <begin position="452"/>
        <end position="490"/>
    </location>
</feature>
<feature type="region of interest" description="Disordered" evidence="2">
    <location>
        <begin position="668"/>
        <end position="708"/>
    </location>
</feature>
<dbReference type="InParanoid" id="B8C7Z4"/>
<dbReference type="Proteomes" id="UP000001449">
    <property type="component" value="Chromosome 9"/>
</dbReference>
<dbReference type="KEGG" id="tps:THAPSDRAFT_23947"/>
<dbReference type="PANTHER" id="PTHR13037:SF24">
    <property type="entry name" value="POLYCOMB PROTEIN PCL-RELATED"/>
    <property type="match status" value="1"/>
</dbReference>
<dbReference type="GeneID" id="7449297"/>
<feature type="region of interest" description="Disordered" evidence="2">
    <location>
        <begin position="562"/>
        <end position="611"/>
    </location>
</feature>
<dbReference type="PaxDb" id="35128-Thaps23947"/>
<gene>
    <name evidence="3" type="ORF">THAPSDRAFT_23947</name>
</gene>
<evidence type="ECO:0000313" key="4">
    <source>
        <dbReference type="Proteomes" id="UP000001449"/>
    </source>
</evidence>
<name>B8C7Z4_THAPS</name>
<evidence type="ECO:0000313" key="3">
    <source>
        <dbReference type="EMBL" id="EED90399.1"/>
    </source>
</evidence>
<accession>B8C7Z4</accession>
<protein>
    <submittedName>
        <fullName evidence="3">Uncharacterized protein</fullName>
    </submittedName>
</protein>
<feature type="region of interest" description="Disordered" evidence="2">
    <location>
        <begin position="136"/>
        <end position="155"/>
    </location>
</feature>
<dbReference type="eggNOG" id="ENOG502T93J">
    <property type="taxonomic scope" value="Eukaryota"/>
</dbReference>
<organism evidence="3 4">
    <name type="scientific">Thalassiosira pseudonana</name>
    <name type="common">Marine diatom</name>
    <name type="synonym">Cyclotella nana</name>
    <dbReference type="NCBI Taxonomy" id="35128"/>
    <lineage>
        <taxon>Eukaryota</taxon>
        <taxon>Sar</taxon>
        <taxon>Stramenopiles</taxon>
        <taxon>Ochrophyta</taxon>
        <taxon>Bacillariophyta</taxon>
        <taxon>Coscinodiscophyceae</taxon>
        <taxon>Thalassiosirophycidae</taxon>
        <taxon>Thalassiosirales</taxon>
        <taxon>Thalassiosiraceae</taxon>
        <taxon>Thalassiosira</taxon>
    </lineage>
</organism>
<reference evidence="3 4" key="2">
    <citation type="journal article" date="2008" name="Nature">
        <title>The Phaeodactylum genome reveals the evolutionary history of diatom genomes.</title>
        <authorList>
            <person name="Bowler C."/>
            <person name="Allen A.E."/>
            <person name="Badger J.H."/>
            <person name="Grimwood J."/>
            <person name="Jabbari K."/>
            <person name="Kuo A."/>
            <person name="Maheswari U."/>
            <person name="Martens C."/>
            <person name="Maumus F."/>
            <person name="Otillar R.P."/>
            <person name="Rayko E."/>
            <person name="Salamov A."/>
            <person name="Vandepoele K."/>
            <person name="Beszteri B."/>
            <person name="Gruber A."/>
            <person name="Heijde M."/>
            <person name="Katinka M."/>
            <person name="Mock T."/>
            <person name="Valentin K."/>
            <person name="Verret F."/>
            <person name="Berges J.A."/>
            <person name="Brownlee C."/>
            <person name="Cadoret J.P."/>
            <person name="Chiovitti A."/>
            <person name="Choi C.J."/>
            <person name="Coesel S."/>
            <person name="De Martino A."/>
            <person name="Detter J.C."/>
            <person name="Durkin C."/>
            <person name="Falciatore A."/>
            <person name="Fournet J."/>
            <person name="Haruta M."/>
            <person name="Huysman M.J."/>
            <person name="Jenkins B.D."/>
            <person name="Jiroutova K."/>
            <person name="Jorgensen R.E."/>
            <person name="Joubert Y."/>
            <person name="Kaplan A."/>
            <person name="Kroger N."/>
            <person name="Kroth P.G."/>
            <person name="La Roche J."/>
            <person name="Lindquist E."/>
            <person name="Lommer M."/>
            <person name="Martin-Jezequel V."/>
            <person name="Lopez P.J."/>
            <person name="Lucas S."/>
            <person name="Mangogna M."/>
            <person name="McGinnis K."/>
            <person name="Medlin L.K."/>
            <person name="Montsant A."/>
            <person name="Oudot-Le Secq M.P."/>
            <person name="Napoli C."/>
            <person name="Obornik M."/>
            <person name="Parker M.S."/>
            <person name="Petit J.L."/>
            <person name="Porcel B.M."/>
            <person name="Poulsen N."/>
            <person name="Robison M."/>
            <person name="Rychlewski L."/>
            <person name="Rynearson T.A."/>
            <person name="Schmutz J."/>
            <person name="Shapiro H."/>
            <person name="Siaut M."/>
            <person name="Stanley M."/>
            <person name="Sussman M.R."/>
            <person name="Taylor A.R."/>
            <person name="Vardi A."/>
            <person name="von Dassow P."/>
            <person name="Vyverman W."/>
            <person name="Willis A."/>
            <person name="Wyrwicz L.S."/>
            <person name="Rokhsar D.S."/>
            <person name="Weissenbach J."/>
            <person name="Armbrust E.V."/>
            <person name="Green B.R."/>
            <person name="Van de Peer Y."/>
            <person name="Grigoriev I.V."/>
        </authorList>
    </citation>
    <scope>NUCLEOTIDE SEQUENCE [LARGE SCALE GENOMIC DNA]</scope>
    <source>
        <strain evidence="3 4">CCMP1335</strain>
    </source>
</reference>
<evidence type="ECO:0000256" key="1">
    <source>
        <dbReference type="ARBA" id="ARBA00022581"/>
    </source>
</evidence>
<proteinExistence type="predicted"/>
<feature type="compositionally biased region" description="Polar residues" evidence="2">
    <location>
        <begin position="689"/>
        <end position="708"/>
    </location>
</feature>
<feature type="compositionally biased region" description="Polar residues" evidence="2">
    <location>
        <begin position="850"/>
        <end position="899"/>
    </location>
</feature>
<keyword evidence="1" id="KW-0945">Host-virus interaction</keyword>
<sequence>MDSDDYPLQLPKLSRSLEMCRIPSISVPKQEHNNTNNQVEAAMDHQILPNTAEEAPSFTNNSTSRPNVGRMAIASALLVGSSLILLRNTNSLADSPHHHNRIDITSQPLYVQNILRSLRNGDIDISGVGGRNSNSLADGGGLVTRQKDRQQDSTVTTGSGCIDVYHLSVVPDEESTCTNSNHYPNEWNSPEVYVYLFHRTADECCESLLNGGYDECFVVNACREVTVVTTEIAALEDVSKDCLDEWHMSVEPDEEGICVCSHSSPAPPFSTNSVNVPPDWNQKEARAFLFHATPEKCCQSLLNGGYNVDLGGLVFYPDIQVGLCRADGLHGDINEAFLSETAEECCDSGWFDYESCVKLTVGALYHLIPTPSPSASPTLTEDCFERVFHMSSQLVFTCTNDGIYPAEWDSPRKSRNYLFATSFECCEQRFPGLACNVVDVCIKTDDPTAVPSYAPTPNPSKKSLRPSKSPTPRPTRDPASSPIPTDSPVSYEVSDECFYDWHLSLDDENTCINDNNIRQVWKQPSMKNFFLFDTAQKCCDKNFAGAKCIIYDICIHGSNPPTNRPSQAPSPHPTRDPSFVSDAPTAAPNTAEPSNSPSRPPSPSPTVGCGLWHPLLTQGPDTCSNGNDYPSAWMLLSASDKSRLFYESAEECCMGYFDKPCNAIDQCPTRPPVTPQPTSRPSRKPTVMENRSSKPTASPNRPNTESDCNTWNWHPSLTEMFTCSNSNDAPDMESWGKEMFFADGESCCSGIFGKECTMNNVCKESTATPISDVPPLDSCEEFHPSITDLNTCTNSMEYPSNWLVMGMKDIMFFKSGEGCCISYFGFGSLEGCRVVDVCSKGDENDGGQETDASTPTMKPTKPVNTSRPTRSFLQTASPTVSPEDVTSSHSPSEMSNGPNESKENCETFNWHVATKPGMTNTCTNSGDHPQDWLREEFASKFLFLSSDECCSVMFPKSCVVVSVCEGDEENEELVPPSNIGSDCGALWHVTTEVVEGKFNVCTNGKTAWSVIDVDLPPIANVFLAFDRLPDDVYPPDWDLPNLAPMFFFEDPEQCCKKYFASSIGDDCELVDVCEASLLDDEPEDKQTSVLIQSPVDYPVTDSPVSIEIDTNAPTQTPSTSSPTANPIVLVKEDQYVDYKNGSDGFEGNGDIPWMIGGMWEIDDSVARSGSHSIRNIIQEGSPTAPAISDLTLKLKVDQWAKLKCYAKIAVSMPFDSLKIRVNDETIDAYYVSTSSSWLEIVVGLTPGQQKVTFRVEKAAFEPPFARTSQFGSGFVYIDDCTLSYIY</sequence>
<reference evidence="3 4" key="1">
    <citation type="journal article" date="2004" name="Science">
        <title>The genome of the diatom Thalassiosira pseudonana: ecology, evolution, and metabolism.</title>
        <authorList>
            <person name="Armbrust E.V."/>
            <person name="Berges J.A."/>
            <person name="Bowler C."/>
            <person name="Green B.R."/>
            <person name="Martinez D."/>
            <person name="Putnam N.H."/>
            <person name="Zhou S."/>
            <person name="Allen A.E."/>
            <person name="Apt K.E."/>
            <person name="Bechner M."/>
            <person name="Brzezinski M.A."/>
            <person name="Chaal B.K."/>
            <person name="Chiovitti A."/>
            <person name="Davis A.K."/>
            <person name="Demarest M.S."/>
            <person name="Detter J.C."/>
            <person name="Glavina T."/>
            <person name="Goodstein D."/>
            <person name="Hadi M.Z."/>
            <person name="Hellsten U."/>
            <person name="Hildebrand M."/>
            <person name="Jenkins B.D."/>
            <person name="Jurka J."/>
            <person name="Kapitonov V.V."/>
            <person name="Kroger N."/>
            <person name="Lau W.W."/>
            <person name="Lane T.W."/>
            <person name="Larimer F.W."/>
            <person name="Lippmeier J.C."/>
            <person name="Lucas S."/>
            <person name="Medina M."/>
            <person name="Montsant A."/>
            <person name="Obornik M."/>
            <person name="Parker M.S."/>
            <person name="Palenik B."/>
            <person name="Pazour G.J."/>
            <person name="Richardson P.M."/>
            <person name="Rynearson T.A."/>
            <person name="Saito M.A."/>
            <person name="Schwartz D.C."/>
            <person name="Thamatrakoln K."/>
            <person name="Valentin K."/>
            <person name="Vardi A."/>
            <person name="Wilkerson F.P."/>
            <person name="Rokhsar D.S."/>
        </authorList>
    </citation>
    <scope>NUCLEOTIDE SEQUENCE [LARGE SCALE GENOMIC DNA]</scope>
    <source>
        <strain evidence="3 4">CCMP1335</strain>
    </source>
</reference>
<dbReference type="PANTHER" id="PTHR13037">
    <property type="entry name" value="FORMIN"/>
    <property type="match status" value="1"/>
</dbReference>
<dbReference type="HOGENOM" id="CLU_262685_0_0_1"/>
<evidence type="ECO:0000256" key="2">
    <source>
        <dbReference type="SAM" id="MobiDB-lite"/>
    </source>
</evidence>
<dbReference type="RefSeq" id="XP_002292424.1">
    <property type="nucleotide sequence ID" value="XM_002292388.1"/>
</dbReference>
<feature type="region of interest" description="Disordered" evidence="2">
    <location>
        <begin position="843"/>
        <end position="902"/>
    </location>
</feature>
<dbReference type="EMBL" id="CM000645">
    <property type="protein sequence ID" value="EED90399.1"/>
    <property type="molecule type" value="Genomic_DNA"/>
</dbReference>